<organism evidence="1 2">
    <name type="scientific">Sulfolobus tengchongensis</name>
    <dbReference type="NCBI Taxonomy" id="207809"/>
    <lineage>
        <taxon>Archaea</taxon>
        <taxon>Thermoproteota</taxon>
        <taxon>Thermoprotei</taxon>
        <taxon>Sulfolobales</taxon>
        <taxon>Sulfolobaceae</taxon>
        <taxon>Sulfolobus</taxon>
    </lineage>
</organism>
<evidence type="ECO:0000313" key="1">
    <source>
        <dbReference type="EMBL" id="WWQ60729.1"/>
    </source>
</evidence>
<dbReference type="GeneID" id="89335349"/>
<dbReference type="EMBL" id="CP146016">
    <property type="protein sequence ID" value="WWQ60729.1"/>
    <property type="molecule type" value="Genomic_DNA"/>
</dbReference>
<evidence type="ECO:0000313" key="2">
    <source>
        <dbReference type="Proteomes" id="UP001432202"/>
    </source>
</evidence>
<dbReference type="Proteomes" id="UP001432202">
    <property type="component" value="Chromosome"/>
</dbReference>
<keyword evidence="2" id="KW-1185">Reference proteome</keyword>
<gene>
    <name evidence="1" type="ORF">V6M85_01230</name>
</gene>
<reference evidence="1 2" key="1">
    <citation type="submission" date="2024-02" db="EMBL/GenBank/DDBJ databases">
        <title>STSV induces naive adaptation in Sulfolobus.</title>
        <authorList>
            <person name="Xiang X."/>
            <person name="Song M."/>
        </authorList>
    </citation>
    <scope>NUCLEOTIDE SEQUENCE [LARGE SCALE GENOMIC DNA]</scope>
    <source>
        <strain evidence="1 2">RT2</strain>
    </source>
</reference>
<accession>A0AAX4L138</accession>
<dbReference type="RefSeq" id="WP_338601972.1">
    <property type="nucleotide sequence ID" value="NZ_CP146016.1"/>
</dbReference>
<dbReference type="AlphaFoldDB" id="A0AAX4L138"/>
<sequence>MKLNGIDISSLITTQTNYIITKYEFIESLADEFPAYLSLDINNNILRELIIFSVPRFSFNFYPNYKYTIRIEKNNETLYSLKGSEKILIALKAFKKSFKDLNVLMARLYFLGLKDDKPYRMLIFNDIPVIASNRNDLINQLIEYLKEIYNITVTNLPTVIDGVEYKEKSSAKILDVDYAITLP</sequence>
<proteinExistence type="predicted"/>
<name>A0AAX4L138_9CREN</name>
<protein>
    <submittedName>
        <fullName evidence="1">Uncharacterized protein</fullName>
    </submittedName>
</protein>